<dbReference type="GO" id="GO:0007165">
    <property type="term" value="P:signal transduction"/>
    <property type="evidence" value="ECO:0007669"/>
    <property type="project" value="UniProtKB-KW"/>
</dbReference>
<evidence type="ECO:0000313" key="6">
    <source>
        <dbReference type="Proteomes" id="UP000199415"/>
    </source>
</evidence>
<proteinExistence type="predicted"/>
<evidence type="ECO:0000256" key="2">
    <source>
        <dbReference type="PROSITE-ProRule" id="PRU00284"/>
    </source>
</evidence>
<gene>
    <name evidence="5" type="ORF">SAMN05216241_11015</name>
</gene>
<protein>
    <submittedName>
        <fullName evidence="5">Methyl-accepting chemotaxis protein</fullName>
    </submittedName>
</protein>
<dbReference type="SUPFAM" id="SSF58104">
    <property type="entry name" value="Methyl-accepting chemotaxis protein (MCP) signaling domain"/>
    <property type="match status" value="1"/>
</dbReference>
<dbReference type="STRING" id="1082479.SAMN05216241_11015"/>
<dbReference type="InterPro" id="IPR004089">
    <property type="entry name" value="MCPsignal_dom"/>
</dbReference>
<name>A0A1G7TPY9_9PROT</name>
<organism evidence="5 6">
    <name type="scientific">Limimonas halophila</name>
    <dbReference type="NCBI Taxonomy" id="1082479"/>
    <lineage>
        <taxon>Bacteria</taxon>
        <taxon>Pseudomonadati</taxon>
        <taxon>Pseudomonadota</taxon>
        <taxon>Alphaproteobacteria</taxon>
        <taxon>Rhodospirillales</taxon>
        <taxon>Rhodovibrionaceae</taxon>
        <taxon>Limimonas</taxon>
    </lineage>
</organism>
<dbReference type="InterPro" id="IPR008599">
    <property type="entry name" value="Diacid_rec"/>
</dbReference>
<evidence type="ECO:0000256" key="1">
    <source>
        <dbReference type="ARBA" id="ARBA00023224"/>
    </source>
</evidence>
<dbReference type="PANTHER" id="PTHR32089:SF112">
    <property type="entry name" value="LYSOZYME-LIKE PROTEIN-RELATED"/>
    <property type="match status" value="1"/>
</dbReference>
<dbReference type="EMBL" id="FNCE01000010">
    <property type="protein sequence ID" value="SDG37034.1"/>
    <property type="molecule type" value="Genomic_DNA"/>
</dbReference>
<dbReference type="AlphaFoldDB" id="A0A1G7TPY9"/>
<feature type="region of interest" description="Disordered" evidence="3">
    <location>
        <begin position="348"/>
        <end position="370"/>
    </location>
</feature>
<accession>A0A1G7TPY9</accession>
<evidence type="ECO:0000313" key="5">
    <source>
        <dbReference type="EMBL" id="SDG37034.1"/>
    </source>
</evidence>
<dbReference type="SMART" id="SM00283">
    <property type="entry name" value="MA"/>
    <property type="match status" value="1"/>
</dbReference>
<dbReference type="RefSeq" id="WP_090021101.1">
    <property type="nucleotide sequence ID" value="NZ_FNCE01000010.1"/>
</dbReference>
<keyword evidence="6" id="KW-1185">Reference proteome</keyword>
<dbReference type="GO" id="GO:0016020">
    <property type="term" value="C:membrane"/>
    <property type="evidence" value="ECO:0007669"/>
    <property type="project" value="InterPro"/>
</dbReference>
<dbReference type="PROSITE" id="PS50111">
    <property type="entry name" value="CHEMOTAXIS_TRANSDUC_2"/>
    <property type="match status" value="1"/>
</dbReference>
<feature type="domain" description="Methyl-accepting transducer" evidence="4">
    <location>
        <begin position="141"/>
        <end position="380"/>
    </location>
</feature>
<sequence>MALDPDKAQTICDRIAGELDLTVSFMGEGGEIFASSARERIGSKHRIAAEVMAGHSDCRDVSAEEAARSEAMREGRNIALDVDGERVASLGVAGPLQFARPLANVAREWARSLMREDQARAERDAALKRLGESLRDDMGAAVREVDDSVRALTDAFDSVSRHHSTVLADVSSTREATESVRAHLDEMRQRAEALSESANTVTSAVKEAGSSAAEARSEADDASEVMDKLRTAADEIGKVVDLINSIARQTNLLALNATIEAQRAGEAGKGFAVVADEVKSLSNQTTQATETIGQHVQELRERTAAVDERLQRVVRAVHGVEETNTRIDTTAAEAARLVGEIADGVQQAGAQGEAAGERSRSAEDAAGSADRDIQAVAGVGETALTAVAKLREHLDATVRELGAAGAGSAAENAGTAAAA</sequence>
<dbReference type="Gene3D" id="1.10.287.950">
    <property type="entry name" value="Methyl-accepting chemotaxis protein"/>
    <property type="match status" value="1"/>
</dbReference>
<evidence type="ECO:0000256" key="3">
    <source>
        <dbReference type="SAM" id="MobiDB-lite"/>
    </source>
</evidence>
<dbReference type="PANTHER" id="PTHR32089">
    <property type="entry name" value="METHYL-ACCEPTING CHEMOTAXIS PROTEIN MCPB"/>
    <property type="match status" value="1"/>
</dbReference>
<dbReference type="Proteomes" id="UP000199415">
    <property type="component" value="Unassembled WGS sequence"/>
</dbReference>
<dbReference type="Pfam" id="PF00015">
    <property type="entry name" value="MCPsignal"/>
    <property type="match status" value="1"/>
</dbReference>
<evidence type="ECO:0000259" key="4">
    <source>
        <dbReference type="PROSITE" id="PS50111"/>
    </source>
</evidence>
<keyword evidence="1 2" id="KW-0807">Transducer</keyword>
<reference evidence="5 6" key="1">
    <citation type="submission" date="2016-10" db="EMBL/GenBank/DDBJ databases">
        <authorList>
            <person name="de Groot N.N."/>
        </authorList>
    </citation>
    <scope>NUCLEOTIDE SEQUENCE [LARGE SCALE GENOMIC DNA]</scope>
    <source>
        <strain evidence="5 6">DSM 25584</strain>
    </source>
</reference>
<dbReference type="Pfam" id="PF05651">
    <property type="entry name" value="Diacid_rec"/>
    <property type="match status" value="1"/>
</dbReference>
<feature type="compositionally biased region" description="Basic and acidic residues" evidence="3">
    <location>
        <begin position="355"/>
        <end position="370"/>
    </location>
</feature>
<dbReference type="OrthoDB" id="9792148at2"/>